<dbReference type="Pfam" id="PF00005">
    <property type="entry name" value="ABC_tran"/>
    <property type="match status" value="1"/>
</dbReference>
<comment type="caution">
    <text evidence="7">The sequence shown here is derived from an EMBL/GenBank/DDBJ whole genome shotgun (WGS) entry which is preliminary data.</text>
</comment>
<dbReference type="PANTHER" id="PTHR42781:SF4">
    <property type="entry name" value="SPERMIDINE_PUTRESCINE IMPORT ATP-BINDING PROTEIN POTA"/>
    <property type="match status" value="1"/>
</dbReference>
<feature type="domain" description="ABC transporter" evidence="6">
    <location>
        <begin position="5"/>
        <end position="240"/>
    </location>
</feature>
<evidence type="ECO:0000256" key="2">
    <source>
        <dbReference type="ARBA" id="ARBA00005417"/>
    </source>
</evidence>
<evidence type="ECO:0000256" key="3">
    <source>
        <dbReference type="ARBA" id="ARBA00022448"/>
    </source>
</evidence>
<dbReference type="EMBL" id="LDPZ01000015">
    <property type="protein sequence ID" value="KTQ96496.1"/>
    <property type="molecule type" value="Genomic_DNA"/>
</dbReference>
<dbReference type="Pfam" id="PF08402">
    <property type="entry name" value="TOBE_2"/>
    <property type="match status" value="1"/>
</dbReference>
<gene>
    <name evidence="7" type="ORF">NS226_07425</name>
</gene>
<dbReference type="SMART" id="SM00382">
    <property type="entry name" value="AAA"/>
    <property type="match status" value="1"/>
</dbReference>
<name>A0A175RAE2_9HYPH</name>
<evidence type="ECO:0000259" key="6">
    <source>
        <dbReference type="PROSITE" id="PS50893"/>
    </source>
</evidence>
<keyword evidence="4" id="KW-0547">Nucleotide-binding</keyword>
<dbReference type="GO" id="GO:0140359">
    <property type="term" value="F:ABC-type transporter activity"/>
    <property type="evidence" value="ECO:0007669"/>
    <property type="project" value="UniProtKB-ARBA"/>
</dbReference>
<evidence type="ECO:0000256" key="4">
    <source>
        <dbReference type="ARBA" id="ARBA00022741"/>
    </source>
</evidence>
<protein>
    <submittedName>
        <fullName evidence="7">Spermidine/putrescine ABC transporter ATP-binding protein</fullName>
    </submittedName>
</protein>
<dbReference type="PATRIC" id="fig|401562.3.peg.803"/>
<dbReference type="PROSITE" id="PS50893">
    <property type="entry name" value="ABC_TRANSPORTER_2"/>
    <property type="match status" value="1"/>
</dbReference>
<keyword evidence="5 7" id="KW-0067">ATP-binding</keyword>
<accession>A0A175RAE2</accession>
<sequence length="370" mass="39470">MARSIHLRGVTRRFPNGPAALDDVSLDIQAGEFLALLGPSGCGKTTLLRLIAGFEAPTDGTLAFDERLVAGPGCFVQPEARQVAIVFQSYALWPHMSVGENVGYPLRVKGLRGAERARKVAEALAAVDLSGFEGRRPADLSGGQRQRVALARCLAMEPGIVLLDEPLANLDMHLRASMEETFRTFHRRTGATMVYVTHDQAEAMAMADRVAVMERGRILQVSAPATLYREPATEAVARFIGHGHVVEADILLSPGQGHARARLLGVEADLRCRPGLRLPAGARGRVCLRAEDLEADAPGGFPARVLSSTFKGAHSRLVVEPLAAPGLRLAVHADAPYAEGESLRVGLKGGWLLPESGEAATLPVREAALA</sequence>
<dbReference type="Gene3D" id="3.40.50.300">
    <property type="entry name" value="P-loop containing nucleotide triphosphate hydrolases"/>
    <property type="match status" value="1"/>
</dbReference>
<dbReference type="AlphaFoldDB" id="A0A175RAE2"/>
<dbReference type="SUPFAM" id="SSF52540">
    <property type="entry name" value="P-loop containing nucleoside triphosphate hydrolases"/>
    <property type="match status" value="1"/>
</dbReference>
<dbReference type="InterPro" id="IPR003439">
    <property type="entry name" value="ABC_transporter-like_ATP-bd"/>
</dbReference>
<dbReference type="GO" id="GO:0016887">
    <property type="term" value="F:ATP hydrolysis activity"/>
    <property type="evidence" value="ECO:0007669"/>
    <property type="project" value="InterPro"/>
</dbReference>
<dbReference type="InterPro" id="IPR017871">
    <property type="entry name" value="ABC_transporter-like_CS"/>
</dbReference>
<dbReference type="FunFam" id="3.40.50.300:FF:000042">
    <property type="entry name" value="Maltose/maltodextrin ABC transporter, ATP-binding protein"/>
    <property type="match status" value="1"/>
</dbReference>
<dbReference type="InterPro" id="IPR027417">
    <property type="entry name" value="P-loop_NTPase"/>
</dbReference>
<dbReference type="Proteomes" id="UP000078272">
    <property type="component" value="Unassembled WGS sequence"/>
</dbReference>
<reference evidence="7 8" key="1">
    <citation type="journal article" date="2016" name="Front. Microbiol.">
        <title>Genomic Resource of Rice Seed Associated Bacteria.</title>
        <authorList>
            <person name="Midha S."/>
            <person name="Bansal K."/>
            <person name="Sharma S."/>
            <person name="Kumar N."/>
            <person name="Patil P.P."/>
            <person name="Chaudhry V."/>
            <person name="Patil P.B."/>
        </authorList>
    </citation>
    <scope>NUCLEOTIDE SEQUENCE [LARGE SCALE GENOMIC DNA]</scope>
    <source>
        <strain evidence="7 8">NS226</strain>
    </source>
</reference>
<dbReference type="InterPro" id="IPR013611">
    <property type="entry name" value="Transp-assoc_OB_typ2"/>
</dbReference>
<evidence type="ECO:0000256" key="1">
    <source>
        <dbReference type="ARBA" id="ARBA00004417"/>
    </source>
</evidence>
<keyword evidence="3" id="KW-0813">Transport</keyword>
<dbReference type="RefSeq" id="WP_058634514.1">
    <property type="nucleotide sequence ID" value="NZ_LDPZ01000015.1"/>
</dbReference>
<dbReference type="STRING" id="401562.NS365_03275"/>
<dbReference type="OrthoDB" id="9802264at2"/>
<dbReference type="GO" id="GO:0005524">
    <property type="term" value="F:ATP binding"/>
    <property type="evidence" value="ECO:0007669"/>
    <property type="project" value="UniProtKB-KW"/>
</dbReference>
<evidence type="ECO:0000256" key="5">
    <source>
        <dbReference type="ARBA" id="ARBA00022840"/>
    </source>
</evidence>
<proteinExistence type="inferred from homology"/>
<dbReference type="PROSITE" id="PS00211">
    <property type="entry name" value="ABC_TRANSPORTER_1"/>
    <property type="match status" value="1"/>
</dbReference>
<organism evidence="7 8">
    <name type="scientific">Aureimonas ureilytica</name>
    <dbReference type="NCBI Taxonomy" id="401562"/>
    <lineage>
        <taxon>Bacteria</taxon>
        <taxon>Pseudomonadati</taxon>
        <taxon>Pseudomonadota</taxon>
        <taxon>Alphaproteobacteria</taxon>
        <taxon>Hyphomicrobiales</taxon>
        <taxon>Aurantimonadaceae</taxon>
        <taxon>Aureimonas</taxon>
    </lineage>
</organism>
<comment type="subcellular location">
    <subcellularLocation>
        <location evidence="1">Cell inner membrane</location>
        <topology evidence="1">Peripheral membrane protein</topology>
    </subcellularLocation>
</comment>
<dbReference type="PANTHER" id="PTHR42781">
    <property type="entry name" value="SPERMIDINE/PUTRESCINE IMPORT ATP-BINDING PROTEIN POTA"/>
    <property type="match status" value="1"/>
</dbReference>
<dbReference type="InterPro" id="IPR003593">
    <property type="entry name" value="AAA+_ATPase"/>
</dbReference>
<comment type="similarity">
    <text evidence="2">Belongs to the ABC transporter superfamily.</text>
</comment>
<dbReference type="GO" id="GO:0043190">
    <property type="term" value="C:ATP-binding cassette (ABC) transporter complex"/>
    <property type="evidence" value="ECO:0007669"/>
    <property type="project" value="InterPro"/>
</dbReference>
<evidence type="ECO:0000313" key="7">
    <source>
        <dbReference type="EMBL" id="KTQ96496.1"/>
    </source>
</evidence>
<dbReference type="InterPro" id="IPR050093">
    <property type="entry name" value="ABC_SmlMolc_Importer"/>
</dbReference>
<evidence type="ECO:0000313" key="8">
    <source>
        <dbReference type="Proteomes" id="UP000078272"/>
    </source>
</evidence>